<name>D1B9E6_THEAS</name>
<dbReference type="EnsemblBacteria" id="ACZ18899">
    <property type="protein sequence ID" value="ACZ18899"/>
    <property type="gene ID" value="Taci_0663"/>
</dbReference>
<dbReference type="RefSeq" id="WP_012869415.1">
    <property type="nucleotide sequence ID" value="NC_013522.1"/>
</dbReference>
<feature type="domain" description="Anti-sigma-28 factor FlgM C-terminal" evidence="8">
    <location>
        <begin position="31"/>
        <end position="84"/>
    </location>
</feature>
<dbReference type="STRING" id="525903.Taci_0663"/>
<evidence type="ECO:0000256" key="7">
    <source>
        <dbReference type="SAM" id="MobiDB-lite"/>
    </source>
</evidence>
<reference evidence="9 10" key="1">
    <citation type="journal article" date="2009" name="Stand. Genomic Sci.">
        <title>Complete genome sequence of Thermanaerovibrio acidaminovorans type strain (Su883).</title>
        <authorList>
            <person name="Chovatia M."/>
            <person name="Sikorski J."/>
            <person name="Schroder M."/>
            <person name="Lapidus A."/>
            <person name="Nolan M."/>
            <person name="Tice H."/>
            <person name="Glavina Del Rio T."/>
            <person name="Copeland A."/>
            <person name="Cheng J.F."/>
            <person name="Lucas S."/>
            <person name="Chen F."/>
            <person name="Bruce D."/>
            <person name="Goodwin L."/>
            <person name="Pitluck S."/>
            <person name="Ivanova N."/>
            <person name="Mavromatis K."/>
            <person name="Ovchinnikova G."/>
            <person name="Pati A."/>
            <person name="Chen A."/>
            <person name="Palaniappan K."/>
            <person name="Land M."/>
            <person name="Hauser L."/>
            <person name="Chang Y.J."/>
            <person name="Jeffries C.D."/>
            <person name="Chain P."/>
            <person name="Saunders E."/>
            <person name="Detter J.C."/>
            <person name="Brettin T."/>
            <person name="Rohde M."/>
            <person name="Goker M."/>
            <person name="Spring S."/>
            <person name="Bristow J."/>
            <person name="Markowitz V."/>
            <person name="Hugenholtz P."/>
            <person name="Kyrpides N.C."/>
            <person name="Klenk H.P."/>
            <person name="Eisen J.A."/>
        </authorList>
    </citation>
    <scope>NUCLEOTIDE SEQUENCE [LARGE SCALE GENOMIC DNA]</scope>
    <source>
        <strain evidence="10">ATCC 49978 / DSM 6589 / Su883</strain>
    </source>
</reference>
<comment type="similarity">
    <text evidence="1">Belongs to the FlgM family.</text>
</comment>
<protein>
    <recommendedName>
        <fullName evidence="2">Negative regulator of flagellin synthesis</fullName>
    </recommendedName>
</protein>
<dbReference type="Proteomes" id="UP000002030">
    <property type="component" value="Chromosome"/>
</dbReference>
<dbReference type="InterPro" id="IPR007412">
    <property type="entry name" value="FlgM"/>
</dbReference>
<keyword evidence="10" id="KW-1185">Reference proteome</keyword>
<sequence length="92" mass="10264">MIDRIDRIYGGNPMERKGRGGRVRPSGGGGDQLEVSPFARELSDALKEMQKLPDVRSDKVEEIRSRIEAGTYRPDLDLVAERLVRAGIRKGV</sequence>
<dbReference type="AlphaFoldDB" id="D1B9E6"/>
<evidence type="ECO:0000259" key="8">
    <source>
        <dbReference type="Pfam" id="PF04316"/>
    </source>
</evidence>
<keyword evidence="5" id="KW-0805">Transcription regulation</keyword>
<evidence type="ECO:0000313" key="9">
    <source>
        <dbReference type="EMBL" id="ACZ18899.1"/>
    </source>
</evidence>
<keyword evidence="6" id="KW-0804">Transcription</keyword>
<dbReference type="GO" id="GO:0045892">
    <property type="term" value="P:negative regulation of DNA-templated transcription"/>
    <property type="evidence" value="ECO:0007669"/>
    <property type="project" value="InterPro"/>
</dbReference>
<keyword evidence="4" id="KW-1005">Bacterial flagellum biogenesis</keyword>
<organism evidence="9 10">
    <name type="scientific">Thermanaerovibrio acidaminovorans (strain ATCC 49978 / DSM 6589 / Su883)</name>
    <name type="common">Selenomonas acidaminovorans</name>
    <dbReference type="NCBI Taxonomy" id="525903"/>
    <lineage>
        <taxon>Bacteria</taxon>
        <taxon>Thermotogati</taxon>
        <taxon>Synergistota</taxon>
        <taxon>Synergistia</taxon>
        <taxon>Synergistales</taxon>
        <taxon>Synergistaceae</taxon>
        <taxon>Thermanaerovibrio</taxon>
    </lineage>
</organism>
<evidence type="ECO:0000256" key="4">
    <source>
        <dbReference type="ARBA" id="ARBA00022795"/>
    </source>
</evidence>
<dbReference type="OrthoDB" id="9797114at2"/>
<dbReference type="InterPro" id="IPR035890">
    <property type="entry name" value="Anti-sigma-28_factor_FlgM_sf"/>
</dbReference>
<dbReference type="eggNOG" id="COG2747">
    <property type="taxonomic scope" value="Bacteria"/>
</dbReference>
<dbReference type="HOGENOM" id="CLU_169011_5_0_0"/>
<dbReference type="Pfam" id="PF04316">
    <property type="entry name" value="FlgM"/>
    <property type="match status" value="1"/>
</dbReference>
<evidence type="ECO:0000256" key="6">
    <source>
        <dbReference type="ARBA" id="ARBA00023163"/>
    </source>
</evidence>
<dbReference type="SUPFAM" id="SSF101498">
    <property type="entry name" value="Anti-sigma factor FlgM"/>
    <property type="match status" value="1"/>
</dbReference>
<evidence type="ECO:0000256" key="1">
    <source>
        <dbReference type="ARBA" id="ARBA00005322"/>
    </source>
</evidence>
<evidence type="ECO:0000256" key="2">
    <source>
        <dbReference type="ARBA" id="ARBA00017823"/>
    </source>
</evidence>
<gene>
    <name evidence="9" type="ordered locus">Taci_0663</name>
</gene>
<dbReference type="GO" id="GO:0044781">
    <property type="term" value="P:bacterial-type flagellum organization"/>
    <property type="evidence" value="ECO:0007669"/>
    <property type="project" value="UniProtKB-KW"/>
</dbReference>
<accession>D1B9E6</accession>
<dbReference type="NCBIfam" id="TIGR03824">
    <property type="entry name" value="FlgM_jcvi"/>
    <property type="match status" value="1"/>
</dbReference>
<evidence type="ECO:0000313" key="10">
    <source>
        <dbReference type="Proteomes" id="UP000002030"/>
    </source>
</evidence>
<feature type="region of interest" description="Disordered" evidence="7">
    <location>
        <begin position="1"/>
        <end position="34"/>
    </location>
</feature>
<dbReference type="EMBL" id="CP001818">
    <property type="protein sequence ID" value="ACZ18899.1"/>
    <property type="molecule type" value="Genomic_DNA"/>
</dbReference>
<dbReference type="InterPro" id="IPR031316">
    <property type="entry name" value="FlgM_C"/>
</dbReference>
<evidence type="ECO:0000256" key="3">
    <source>
        <dbReference type="ARBA" id="ARBA00022491"/>
    </source>
</evidence>
<dbReference type="KEGG" id="tai:Taci_0663"/>
<evidence type="ECO:0000256" key="5">
    <source>
        <dbReference type="ARBA" id="ARBA00023015"/>
    </source>
</evidence>
<proteinExistence type="inferred from homology"/>
<keyword evidence="3" id="KW-0678">Repressor</keyword>